<evidence type="ECO:0000259" key="3">
    <source>
        <dbReference type="Pfam" id="PF13524"/>
    </source>
</evidence>
<dbReference type="Proteomes" id="UP001062443">
    <property type="component" value="Unassembled WGS sequence"/>
</dbReference>
<feature type="domain" description="Spore protein YkvP/CgeB glycosyl transferase-like" evidence="3">
    <location>
        <begin position="351"/>
        <end position="460"/>
    </location>
</feature>
<dbReference type="EMBL" id="BAQB01000011">
    <property type="protein sequence ID" value="GBR46170.1"/>
    <property type="molecule type" value="Genomic_DNA"/>
</dbReference>
<protein>
    <submittedName>
        <fullName evidence="4">Glycosyltransferase</fullName>
    </submittedName>
</protein>
<dbReference type="Pfam" id="PF00535">
    <property type="entry name" value="Glycos_transf_2"/>
    <property type="match status" value="1"/>
</dbReference>
<dbReference type="InterPro" id="IPR055259">
    <property type="entry name" value="YkvP/CgeB_Glyco_trans-like"/>
</dbReference>
<feature type="domain" description="Glycosyltransferase 2-like" evidence="2">
    <location>
        <begin position="512"/>
        <end position="638"/>
    </location>
</feature>
<dbReference type="Gene3D" id="3.90.550.10">
    <property type="entry name" value="Spore Coat Polysaccharide Biosynthesis Protein SpsA, Chain A"/>
    <property type="match status" value="1"/>
</dbReference>
<organism evidence="4 5">
    <name type="scientific">Neokomagataea tanensis NBRC 106556</name>
    <dbReference type="NCBI Taxonomy" id="1223519"/>
    <lineage>
        <taxon>Bacteria</taxon>
        <taxon>Pseudomonadati</taxon>
        <taxon>Pseudomonadota</taxon>
        <taxon>Alphaproteobacteria</taxon>
        <taxon>Acetobacterales</taxon>
        <taxon>Acetobacteraceae</taxon>
        <taxon>Neokomagataea</taxon>
    </lineage>
</organism>
<name>A0ABQ0QIM1_9PROT</name>
<gene>
    <name evidence="4" type="ORF">AA106556_1020</name>
</gene>
<dbReference type="InterPro" id="IPR001173">
    <property type="entry name" value="Glyco_trans_2-like"/>
</dbReference>
<comment type="caution">
    <text evidence="4">The sequence shown here is derived from an EMBL/GenBank/DDBJ whole genome shotgun (WGS) entry which is preliminary data.</text>
</comment>
<accession>A0ABQ0QIM1</accession>
<dbReference type="CDD" id="cd00761">
    <property type="entry name" value="Glyco_tranf_GTA_type"/>
    <property type="match status" value="1"/>
</dbReference>
<sequence length="767" mass="87133">MNPELNRRNEENKSNDAFLAKNIQKNHKKITDNDFIELKSSLFLEKINNKKLQDDIKLLKEKILQHENALEKAKTENQNQQKFSFLQYKKINKPEIKTTIKDKKTRILFISGEPNTPGTEYRCSRNAQACIDAGYEARVLPCASISYEDIQWADIAFLWRVEFSGHVSTILDLSNKENVITVFDTDDIVFVPHYARINIIDGIRSIGATEEKIERTFSEMRRTLARCSYGSVTTQELATEMHALRPCVHLLPNVYNHETLERSRSHLRLRGEPSRPPSHLDIIRIGYATGSRTHQRDFARASKAIADILSLYPNVRLVLFQEKDNKKPVLLIEEFPELAPVANQIEWRDMTTLSRLADEFARFDISIAPLESDNVFCNAKSEVKFLEASLAGAASIVARTGPFLRLVRDGETGLFADSIAEWREALITLIENPTKRVQLARNAYHDVLYHFGPVAQARRMKRAILSMESESTAALAGELHFAEARRNRPELPVIPESETLFYNDCFGDARVTVVITSYNYSDYLLDALTSVEQQTEELLDLIVVDDGSSDGSPDMIRLWMERKTERFNRLVLRRSCHNAGLGGARNIGMDAAETPYILHLDADNRLRPNACSTLAHAMEHDTAFSYPTIECFNENGPVIAEYDPDFPQPPGTPLFLSNLTYNPFALISGNQIDAMALVSKWAWAAVGGYYVSREAMGWEDFDLWCSFAEYGFAGKHVPEVLADYRHHAGAMTNTSTEVTERKTTIVNFVQERHPWIRLSVSNAKQRT</sequence>
<evidence type="ECO:0000256" key="1">
    <source>
        <dbReference type="SAM" id="Coils"/>
    </source>
</evidence>
<evidence type="ECO:0000313" key="4">
    <source>
        <dbReference type="EMBL" id="GBR46170.1"/>
    </source>
</evidence>
<reference evidence="4" key="1">
    <citation type="submission" date="2013-04" db="EMBL/GenBank/DDBJ databases">
        <title>The genome sequencing project of 58 acetic acid bacteria.</title>
        <authorList>
            <person name="Okamoto-Kainuma A."/>
            <person name="Ishikawa M."/>
            <person name="Umino S."/>
            <person name="Koizumi Y."/>
            <person name="Shiwa Y."/>
            <person name="Yoshikawa H."/>
            <person name="Matsutani M."/>
            <person name="Matsushita K."/>
        </authorList>
    </citation>
    <scope>NUCLEOTIDE SEQUENCE</scope>
    <source>
        <strain evidence="4">NBRC 106556</strain>
    </source>
</reference>
<dbReference type="PANTHER" id="PTHR43685">
    <property type="entry name" value="GLYCOSYLTRANSFERASE"/>
    <property type="match status" value="1"/>
</dbReference>
<keyword evidence="1" id="KW-0175">Coiled coil</keyword>
<dbReference type="CDD" id="cd03801">
    <property type="entry name" value="GT4_PimA-like"/>
    <property type="match status" value="1"/>
</dbReference>
<dbReference type="Pfam" id="PF13524">
    <property type="entry name" value="Glyco_trans_1_2"/>
    <property type="match status" value="1"/>
</dbReference>
<dbReference type="InterPro" id="IPR050834">
    <property type="entry name" value="Glycosyltransf_2"/>
</dbReference>
<dbReference type="InterPro" id="IPR029044">
    <property type="entry name" value="Nucleotide-diphossugar_trans"/>
</dbReference>
<dbReference type="Gene3D" id="3.40.50.2000">
    <property type="entry name" value="Glycogen Phosphorylase B"/>
    <property type="match status" value="1"/>
</dbReference>
<evidence type="ECO:0000313" key="5">
    <source>
        <dbReference type="Proteomes" id="UP001062443"/>
    </source>
</evidence>
<evidence type="ECO:0000259" key="2">
    <source>
        <dbReference type="Pfam" id="PF00535"/>
    </source>
</evidence>
<feature type="coiled-coil region" evidence="1">
    <location>
        <begin position="49"/>
        <end position="76"/>
    </location>
</feature>
<proteinExistence type="predicted"/>
<dbReference type="PANTHER" id="PTHR43685:SF2">
    <property type="entry name" value="GLYCOSYLTRANSFERASE 2-LIKE DOMAIN-CONTAINING PROTEIN"/>
    <property type="match status" value="1"/>
</dbReference>
<keyword evidence="5" id="KW-1185">Reference proteome</keyword>
<dbReference type="SUPFAM" id="SSF53756">
    <property type="entry name" value="UDP-Glycosyltransferase/glycogen phosphorylase"/>
    <property type="match status" value="1"/>
</dbReference>
<dbReference type="SUPFAM" id="SSF53448">
    <property type="entry name" value="Nucleotide-diphospho-sugar transferases"/>
    <property type="match status" value="1"/>
</dbReference>